<feature type="region of interest" description="Disordered" evidence="8">
    <location>
        <begin position="51"/>
        <end position="118"/>
    </location>
</feature>
<feature type="compositionally biased region" description="Low complexity" evidence="8">
    <location>
        <begin position="87"/>
        <end position="99"/>
    </location>
</feature>
<dbReference type="Proteomes" id="UP000002630">
    <property type="component" value="Linkage Group LG24"/>
</dbReference>
<dbReference type="PANTHER" id="PTHR10117:SF54">
    <property type="entry name" value="TRANSIENT RECEPTOR POTENTIAL-GAMMA PROTEIN"/>
    <property type="match status" value="1"/>
</dbReference>
<dbReference type="EMBL" id="FN649749">
    <property type="protein sequence ID" value="CBJ25959.1"/>
    <property type="molecule type" value="Genomic_DNA"/>
</dbReference>
<dbReference type="InterPro" id="IPR036770">
    <property type="entry name" value="Ankyrin_rpt-contain_sf"/>
</dbReference>
<keyword evidence="12" id="KW-1185">Reference proteome</keyword>
<dbReference type="Pfam" id="PF00520">
    <property type="entry name" value="Ion_trans"/>
    <property type="match status" value="1"/>
</dbReference>
<organism evidence="11 12">
    <name type="scientific">Ectocarpus siliculosus</name>
    <name type="common">Brown alga</name>
    <name type="synonym">Conferva siliculosa</name>
    <dbReference type="NCBI Taxonomy" id="2880"/>
    <lineage>
        <taxon>Eukaryota</taxon>
        <taxon>Sar</taxon>
        <taxon>Stramenopiles</taxon>
        <taxon>Ochrophyta</taxon>
        <taxon>PX clade</taxon>
        <taxon>Phaeophyceae</taxon>
        <taxon>Ectocarpales</taxon>
        <taxon>Ectocarpaceae</taxon>
        <taxon>Ectocarpus</taxon>
    </lineage>
</organism>
<feature type="transmembrane region" description="Helical" evidence="9">
    <location>
        <begin position="1410"/>
        <end position="1432"/>
    </location>
</feature>
<evidence type="ECO:0000256" key="5">
    <source>
        <dbReference type="ARBA" id="ARBA00023065"/>
    </source>
</evidence>
<evidence type="ECO:0000256" key="8">
    <source>
        <dbReference type="SAM" id="MobiDB-lite"/>
    </source>
</evidence>
<feature type="transmembrane region" description="Helical" evidence="9">
    <location>
        <begin position="1485"/>
        <end position="1511"/>
    </location>
</feature>
<feature type="region of interest" description="Disordered" evidence="8">
    <location>
        <begin position="869"/>
        <end position="892"/>
    </location>
</feature>
<feature type="transmembrane region" description="Helical" evidence="9">
    <location>
        <begin position="1572"/>
        <end position="1594"/>
    </location>
</feature>
<dbReference type="GO" id="GO:0070679">
    <property type="term" value="F:inositol 1,4,5 trisphosphate binding"/>
    <property type="evidence" value="ECO:0007669"/>
    <property type="project" value="TreeGrafter"/>
</dbReference>
<evidence type="ECO:0000256" key="4">
    <source>
        <dbReference type="ARBA" id="ARBA00022989"/>
    </source>
</evidence>
<name>D7FMR2_ECTSI</name>
<evidence type="ECO:0000256" key="1">
    <source>
        <dbReference type="ARBA" id="ARBA00004141"/>
    </source>
</evidence>
<dbReference type="InterPro" id="IPR005821">
    <property type="entry name" value="Ion_trans_dom"/>
</dbReference>
<keyword evidence="2" id="KW-0813">Transport</keyword>
<comment type="subcellular location">
    <subcellularLocation>
        <location evidence="1">Membrane</location>
        <topology evidence="1">Multi-pass membrane protein</topology>
    </subcellularLocation>
</comment>
<protein>
    <recommendedName>
        <fullName evidence="10">Ion transport domain-containing protein</fullName>
    </recommendedName>
</protein>
<sequence>MQAPTATSADDDELGTSHRTIARRALLHRTFRQSQYDKVRALRAIIAEDGADDDPADRGINSNSGNNDRVGGGTSGRPLPAGQELGTRMSSAAARTTATLSETKGADHEDNRGQAQDEKEDLVHIPDESAYVAASTQLVPPVSAAGATLAAEGATRHASGVAGDHGIRSNGDDNGRSQAHDDTATVELNKYLWRLEEKRHPLGGCDTSVPPIRDNQGEAGQPYQQQSWASRDATTKVLSARDVMDRRSLLEYAAALGKASHFEDLALWLRWKLGVGGLVNQLREPGVDGAPLLFQAVNIDECFKAVTKVLLDTLGAGGVAQQIRATDQKGMTLLMHVARFAGSVEVFSSALHLVKTLTSRQQGLCHLRARDAEGRTLVHHAAEGRTEEMLPKVMEVVSRADLWVIDESDSESTDLRQYLSTRTDRHGRSPALCALGRKGNPRASLEKSIDVLLAGAPPSGSTALVNNGADAAEGNLPVPAASPALSHRLRLMFQAPEGGGGKGGRGNSPLCWVLHAARGGIEAFNLAYDGIRGQEEKSNRRSDLDLVKALAFGFPSSPPFTPEEFDKRCAKLFAQAALGGDRAVLERVASGLCSGAIPSDKRERYWAIKADYPLDPPDFLRAAHQADRMSAEDYTKKHHGFVEDESVGVGAAIIPGASATTAGSSGSTDVGLVGEATDSADKGGQNNKLKGSLFALTILSGSKEAVRWAAKFVRDNSSNADEAAITKCNSVAGGDGSDGVAGDSVHLRAEAADKLFREELLLRMPSKPVSPSRAADETDITGGGGETKMEEGQTPNADAASMRRHFTPLAGAVFCGNADMFKKVLHAYKEGAHGGSNTGGGGGTNTPVGFPESEIIAQTAAVLSNHTYKSKETDEDSGPMAAYESGPGDGGTEMVPPEVRLLLRGCCGPEAMQEVVDEVGSGQFSKAVEQAEWIDSLSTAKQAAAEGTFDGLRALIEKGWNCHAHLATLIGDIGDAEEQVIATVMCAVENSSNPFVTSAIASVCMAKHGRDCSKDRLGLARLQEEIDQFTTELLGKLPQTVKGVGLELISSFEQPDLGKNDEPDGEEEPATEAELARRKNIMANHVGYIAVVVHCLILDWEGGGIKDIKQIAIASQQALDEKAFALCSVLGACVSWLVSKMISATLQDLDPLQQALTKGSDAHDFINAPLVLDYLELKWKCTTPNLDRRNPLDYTINEGFSTYRSGNGKYTLPEKGVDIGDTFLERGGTTAEESLLRLLQGWDRGPTRVLRFKEKHLLHGFPHTTVLPGTQFLLAGLLGKPTDFFLVPFVRFMFETFSYLVMLGLYWSSVAIQYSDIIPADEILFYLFAAGLLFREILEFRDALPPSVSSSSSPTSSPSDATMSSDDGEDHGSSEPDSLAARAREERSGLSQRRVTSGLRRYFSKDNWNILDTASIFCVMLAFIFRIIAYIADFAQAATTILGNTLIGQAFFIARFSLAAIAPLLFARVLSLAQVDNTFGPMTQIIWNMLFHLARFSVFMLVVMVSFALAFHSLYSDPNCSEGDELFESYRTLRESLLDMFRSMLGDANFDRFEADRNLTCTGPSWEFDAGITLLTIYIVLQAILMLNLLIAVLSTVHDTVSENAITEFHLARSQFIQASAASVEGGRLPPPLNLLMAAILIVVDVFGEICHWVGKSLRFLSGCGKARPVASSAAVPASGGAGSDPRRRPEERKGPGMISARDVDPVMPGAAAGFTAPAAAPAFDASEDEVKGESGPGVGGGGNILVGNNAKAASSEASRDSGDGLVPMTEWPIAKRAVGGLERLLFALTMGPVALALSSVLWAISIPSLAGRIVRWMLVSSLTQLAVLSIREPQRGSCRSS</sequence>
<evidence type="ECO:0000256" key="6">
    <source>
        <dbReference type="ARBA" id="ARBA00023136"/>
    </source>
</evidence>
<feature type="compositionally biased region" description="Low complexity" evidence="8">
    <location>
        <begin position="1346"/>
        <end position="1365"/>
    </location>
</feature>
<dbReference type="EMBL" id="FN648214">
    <property type="protein sequence ID" value="CBJ25959.1"/>
    <property type="molecule type" value="Genomic_DNA"/>
</dbReference>
<dbReference type="InParanoid" id="D7FMR2"/>
<evidence type="ECO:0000256" key="3">
    <source>
        <dbReference type="ARBA" id="ARBA00022692"/>
    </source>
</evidence>
<dbReference type="InterPro" id="IPR002153">
    <property type="entry name" value="TRPC_channel"/>
</dbReference>
<feature type="domain" description="Ion transport" evidence="10">
    <location>
        <begin position="1297"/>
        <end position="1598"/>
    </location>
</feature>
<feature type="compositionally biased region" description="Basic and acidic residues" evidence="8">
    <location>
        <begin position="1685"/>
        <end position="1695"/>
    </location>
</feature>
<evidence type="ECO:0000256" key="9">
    <source>
        <dbReference type="SAM" id="Phobius"/>
    </source>
</evidence>
<feature type="compositionally biased region" description="Basic and acidic residues" evidence="8">
    <location>
        <begin position="165"/>
        <end position="179"/>
    </location>
</feature>
<keyword evidence="5" id="KW-0406">Ion transport</keyword>
<dbReference type="STRING" id="2880.D7FMR2"/>
<dbReference type="PANTHER" id="PTHR10117">
    <property type="entry name" value="TRANSIENT RECEPTOR POTENTIAL CHANNEL"/>
    <property type="match status" value="1"/>
</dbReference>
<keyword evidence="6 9" id="KW-0472">Membrane</keyword>
<keyword evidence="7" id="KW-0407">Ion channel</keyword>
<evidence type="ECO:0000313" key="11">
    <source>
        <dbReference type="EMBL" id="CBJ25959.1"/>
    </source>
</evidence>
<proteinExistence type="predicted"/>
<feature type="region of interest" description="Disordered" evidence="8">
    <location>
        <begin position="1346"/>
        <end position="1389"/>
    </location>
</feature>
<keyword evidence="4 9" id="KW-1133">Transmembrane helix</keyword>
<dbReference type="GO" id="GO:0005886">
    <property type="term" value="C:plasma membrane"/>
    <property type="evidence" value="ECO:0007669"/>
    <property type="project" value="TreeGrafter"/>
</dbReference>
<evidence type="ECO:0000256" key="7">
    <source>
        <dbReference type="ARBA" id="ARBA00023303"/>
    </source>
</evidence>
<dbReference type="Gene3D" id="1.25.40.20">
    <property type="entry name" value="Ankyrin repeat-containing domain"/>
    <property type="match status" value="1"/>
</dbReference>
<dbReference type="GO" id="GO:0034703">
    <property type="term" value="C:cation channel complex"/>
    <property type="evidence" value="ECO:0007669"/>
    <property type="project" value="TreeGrafter"/>
</dbReference>
<feature type="region of interest" description="Disordered" evidence="8">
    <location>
        <begin position="767"/>
        <end position="797"/>
    </location>
</feature>
<feature type="region of interest" description="Disordered" evidence="8">
    <location>
        <begin position="156"/>
        <end position="179"/>
    </location>
</feature>
<feature type="region of interest" description="Disordered" evidence="8">
    <location>
        <begin position="1674"/>
        <end position="1703"/>
    </location>
</feature>
<feature type="transmembrane region" description="Helical" evidence="9">
    <location>
        <begin position="1452"/>
        <end position="1473"/>
    </location>
</feature>
<feature type="transmembrane region" description="Helical" evidence="9">
    <location>
        <begin position="1785"/>
        <end position="1808"/>
    </location>
</feature>
<gene>
    <name evidence="11" type="ORF">Esi_0017_0209</name>
</gene>
<reference evidence="11 12" key="1">
    <citation type="journal article" date="2010" name="Nature">
        <title>The Ectocarpus genome and the independent evolution of multicellularity in brown algae.</title>
        <authorList>
            <person name="Cock J.M."/>
            <person name="Sterck L."/>
            <person name="Rouze P."/>
            <person name="Scornet D."/>
            <person name="Allen A.E."/>
            <person name="Amoutzias G."/>
            <person name="Anthouard V."/>
            <person name="Artiguenave F."/>
            <person name="Aury J.M."/>
            <person name="Badger J.H."/>
            <person name="Beszteri B."/>
            <person name="Billiau K."/>
            <person name="Bonnet E."/>
            <person name="Bothwell J.H."/>
            <person name="Bowler C."/>
            <person name="Boyen C."/>
            <person name="Brownlee C."/>
            <person name="Carrano C.J."/>
            <person name="Charrier B."/>
            <person name="Cho G.Y."/>
            <person name="Coelho S.M."/>
            <person name="Collen J."/>
            <person name="Corre E."/>
            <person name="Da Silva C."/>
            <person name="Delage L."/>
            <person name="Delaroque N."/>
            <person name="Dittami S.M."/>
            <person name="Doulbeau S."/>
            <person name="Elias M."/>
            <person name="Farnham G."/>
            <person name="Gachon C.M."/>
            <person name="Gschloessl B."/>
            <person name="Heesch S."/>
            <person name="Jabbari K."/>
            <person name="Jubin C."/>
            <person name="Kawai H."/>
            <person name="Kimura K."/>
            <person name="Kloareg B."/>
            <person name="Kupper F.C."/>
            <person name="Lang D."/>
            <person name="Le Bail A."/>
            <person name="Leblanc C."/>
            <person name="Lerouge P."/>
            <person name="Lohr M."/>
            <person name="Lopez P.J."/>
            <person name="Martens C."/>
            <person name="Maumus F."/>
            <person name="Michel G."/>
            <person name="Miranda-Saavedra D."/>
            <person name="Morales J."/>
            <person name="Moreau H."/>
            <person name="Motomura T."/>
            <person name="Nagasato C."/>
            <person name="Napoli C.A."/>
            <person name="Nelson D.R."/>
            <person name="Nyvall-Collen P."/>
            <person name="Peters A.F."/>
            <person name="Pommier C."/>
            <person name="Potin P."/>
            <person name="Poulain J."/>
            <person name="Quesneville H."/>
            <person name="Read B."/>
            <person name="Rensing S.A."/>
            <person name="Ritter A."/>
            <person name="Rousvoal S."/>
            <person name="Samanta M."/>
            <person name="Samson G."/>
            <person name="Schroeder D.C."/>
            <person name="Segurens B."/>
            <person name="Strittmatter M."/>
            <person name="Tonon T."/>
            <person name="Tregear J.W."/>
            <person name="Valentin K."/>
            <person name="von Dassow P."/>
            <person name="Yamagishi T."/>
            <person name="Van de Peer Y."/>
            <person name="Wincker P."/>
        </authorList>
    </citation>
    <scope>NUCLEOTIDE SEQUENCE [LARGE SCALE GENOMIC DNA]</scope>
    <source>
        <strain evidence="12">Ec32 / CCAP1310/4</strain>
    </source>
</reference>
<feature type="compositionally biased region" description="Basic and acidic residues" evidence="8">
    <location>
        <begin position="104"/>
        <end position="118"/>
    </location>
</feature>
<dbReference type="GO" id="GO:0051480">
    <property type="term" value="P:regulation of cytosolic calcium ion concentration"/>
    <property type="evidence" value="ECO:0007669"/>
    <property type="project" value="TreeGrafter"/>
</dbReference>
<dbReference type="eggNOG" id="KOG3609">
    <property type="taxonomic scope" value="Eukaryota"/>
</dbReference>
<accession>D7FMR2</accession>
<evidence type="ECO:0000313" key="12">
    <source>
        <dbReference type="Proteomes" id="UP000002630"/>
    </source>
</evidence>
<feature type="region of interest" description="Disordered" evidence="8">
    <location>
        <begin position="202"/>
        <end position="230"/>
    </location>
</feature>
<dbReference type="GO" id="GO:0015279">
    <property type="term" value="F:store-operated calcium channel activity"/>
    <property type="evidence" value="ECO:0007669"/>
    <property type="project" value="TreeGrafter"/>
</dbReference>
<keyword evidence="3 9" id="KW-0812">Transmembrane</keyword>
<evidence type="ECO:0000256" key="2">
    <source>
        <dbReference type="ARBA" id="ARBA00022448"/>
    </source>
</evidence>
<dbReference type="OrthoDB" id="301415at2759"/>
<evidence type="ECO:0000259" key="10">
    <source>
        <dbReference type="Pfam" id="PF00520"/>
    </source>
</evidence>
<feature type="transmembrane region" description="Helical" evidence="9">
    <location>
        <begin position="1284"/>
        <end position="1307"/>
    </location>
</feature>